<reference evidence="3" key="1">
    <citation type="submission" date="2023-11" db="EMBL/GenBank/DDBJ databases">
        <authorList>
            <person name="Alioto T."/>
            <person name="Alioto T."/>
            <person name="Gomez Garrido J."/>
        </authorList>
    </citation>
    <scope>NUCLEOTIDE SEQUENCE</scope>
</reference>
<dbReference type="Proteomes" id="UP001296104">
    <property type="component" value="Unassembled WGS sequence"/>
</dbReference>
<keyword evidence="4" id="KW-1185">Reference proteome</keyword>
<sequence length="184" mass="19884">MQFGLSAVSAAALLMGTASANCLNDGAAYQVAQNFAGLFSRFTPQYTDSVLTPDFQDQSDTVNWLMSNGSGCPKQLGQLTEANRADFIRDQSTQPNMPFVIENVWHDCTNVFTRWKFDIQPQQVQGIAVLGTVYSGNPEQPYLIQHVFSEFNSGAFLVDRGDYVPTPPAGCPGGPAAGSDDSCQ</sequence>
<keyword evidence="1" id="KW-0732">Signal</keyword>
<organism evidence="3 4">
    <name type="scientific">Lecanosticta acicola</name>
    <dbReference type="NCBI Taxonomy" id="111012"/>
    <lineage>
        <taxon>Eukaryota</taxon>
        <taxon>Fungi</taxon>
        <taxon>Dikarya</taxon>
        <taxon>Ascomycota</taxon>
        <taxon>Pezizomycotina</taxon>
        <taxon>Dothideomycetes</taxon>
        <taxon>Dothideomycetidae</taxon>
        <taxon>Mycosphaerellales</taxon>
        <taxon>Mycosphaerellaceae</taxon>
        <taxon>Lecanosticta</taxon>
    </lineage>
</organism>
<evidence type="ECO:0000256" key="1">
    <source>
        <dbReference type="SAM" id="SignalP"/>
    </source>
</evidence>
<dbReference type="EMBL" id="CAVMBE010000117">
    <property type="protein sequence ID" value="CAK4034439.1"/>
    <property type="molecule type" value="Genomic_DNA"/>
</dbReference>
<protein>
    <recommendedName>
        <fullName evidence="2">NTF2-like domain-containing protein</fullName>
    </recommendedName>
</protein>
<dbReference type="AlphaFoldDB" id="A0AAI8Z8F9"/>
<feature type="domain" description="NTF2-like" evidence="2">
    <location>
        <begin position="21"/>
        <end position="162"/>
    </location>
</feature>
<proteinExistence type="predicted"/>
<name>A0AAI8Z8F9_9PEZI</name>
<feature type="chain" id="PRO_5042605506" description="NTF2-like domain-containing protein" evidence="1">
    <location>
        <begin position="21"/>
        <end position="184"/>
    </location>
</feature>
<evidence type="ECO:0000313" key="3">
    <source>
        <dbReference type="EMBL" id="CAK4034439.1"/>
    </source>
</evidence>
<accession>A0AAI8Z8F9</accession>
<evidence type="ECO:0000259" key="2">
    <source>
        <dbReference type="Pfam" id="PF26534"/>
    </source>
</evidence>
<feature type="signal peptide" evidence="1">
    <location>
        <begin position="1"/>
        <end position="20"/>
    </location>
</feature>
<comment type="caution">
    <text evidence="3">The sequence shown here is derived from an EMBL/GenBank/DDBJ whole genome shotgun (WGS) entry which is preliminary data.</text>
</comment>
<gene>
    <name evidence="3" type="ORF">LECACI_7A009597</name>
</gene>
<dbReference type="InterPro" id="IPR058645">
    <property type="entry name" value="NTF2-like_dom_7"/>
</dbReference>
<evidence type="ECO:0000313" key="4">
    <source>
        <dbReference type="Proteomes" id="UP001296104"/>
    </source>
</evidence>
<dbReference type="Pfam" id="PF26534">
    <property type="entry name" value="NTF2_7"/>
    <property type="match status" value="1"/>
</dbReference>